<reference evidence="1 2" key="1">
    <citation type="submission" date="2017-06" db="EMBL/GenBank/DDBJ databases">
        <title>Genome sequencing of cyanobaciteial culture collection at National Institute for Environmental Studies (NIES).</title>
        <authorList>
            <person name="Hirose Y."/>
            <person name="Shimura Y."/>
            <person name="Fujisawa T."/>
            <person name="Nakamura Y."/>
            <person name="Kawachi M."/>
        </authorList>
    </citation>
    <scope>NUCLEOTIDE SEQUENCE [LARGE SCALE GENOMIC DNA]</scope>
    <source>
        <strain evidence="1 2">NIES-21</strain>
    </source>
</reference>
<dbReference type="OrthoDB" id="483921at2"/>
<accession>A0A1Z4G9Q8</accession>
<evidence type="ECO:0000313" key="2">
    <source>
        <dbReference type="Proteomes" id="UP000218287"/>
    </source>
</evidence>
<gene>
    <name evidence="1" type="ORF">NIES21_00220</name>
</gene>
<organism evidence="1 2">
    <name type="scientific">Anabaenopsis circularis NIES-21</name>
    <dbReference type="NCBI Taxonomy" id="1085406"/>
    <lineage>
        <taxon>Bacteria</taxon>
        <taxon>Bacillati</taxon>
        <taxon>Cyanobacteriota</taxon>
        <taxon>Cyanophyceae</taxon>
        <taxon>Nostocales</taxon>
        <taxon>Nodulariaceae</taxon>
        <taxon>Anabaenopsis</taxon>
    </lineage>
</organism>
<dbReference type="AlphaFoldDB" id="A0A1Z4G9Q8"/>
<sequence>MSADPVWCLFRIEPSDVLNVSQAFNQAVERSQIAYQLQDYLKIRTKISNQLPLQKLDESNIYFPDCLIERQQNPDVFDWEDLHQTYHLFFPKAFVEIFDNLFVGDTPIISQRMSQAQLELIITNRVCATEMLWGALGWQHASKLPGYLGNMFVIPEDIATVLATIEKIFTEINTDEFIQGAKSIGFRGNCNEDDAETIQSIILSCFRNVLQEGNGLLALSHPHIGIMPIPENY</sequence>
<evidence type="ECO:0000313" key="1">
    <source>
        <dbReference type="EMBL" id="BAY14265.1"/>
    </source>
</evidence>
<dbReference type="EMBL" id="AP018174">
    <property type="protein sequence ID" value="BAY14265.1"/>
    <property type="molecule type" value="Genomic_DNA"/>
</dbReference>
<proteinExistence type="predicted"/>
<dbReference type="Proteomes" id="UP000218287">
    <property type="component" value="Chromosome"/>
</dbReference>
<protein>
    <submittedName>
        <fullName evidence="1">Uncharacterized protein</fullName>
    </submittedName>
</protein>
<keyword evidence="2" id="KW-1185">Reference proteome</keyword>
<name>A0A1Z4G9Q8_9CYAN</name>